<reference evidence="1" key="1">
    <citation type="submission" date="2019-08" db="EMBL/GenBank/DDBJ databases">
        <authorList>
            <person name="Kucharzyk K."/>
            <person name="Murdoch R.W."/>
            <person name="Higgins S."/>
            <person name="Loffler F."/>
        </authorList>
    </citation>
    <scope>NUCLEOTIDE SEQUENCE</scope>
</reference>
<evidence type="ECO:0000313" key="1">
    <source>
        <dbReference type="EMBL" id="MPN49217.1"/>
    </source>
</evidence>
<proteinExistence type="predicted"/>
<sequence>MRDDWSVKEAIEPKTGKIHRLYSYKGKPAKRIALDTPMAKQLAGYVLIEKDLRSAAIWLAEIERIRGDDAKLDREGNRRAIDRERYNLVKGLFVAALTFYGKAFAQCEGRRIKLERR</sequence>
<gene>
    <name evidence="1" type="ORF">SDC9_196832</name>
</gene>
<dbReference type="AlphaFoldDB" id="A0A645ID95"/>
<comment type="caution">
    <text evidence="1">The sequence shown here is derived from an EMBL/GenBank/DDBJ whole genome shotgun (WGS) entry which is preliminary data.</text>
</comment>
<name>A0A645ID95_9ZZZZ</name>
<accession>A0A645ID95</accession>
<protein>
    <submittedName>
        <fullName evidence="1">Uncharacterized protein</fullName>
    </submittedName>
</protein>
<organism evidence="1">
    <name type="scientific">bioreactor metagenome</name>
    <dbReference type="NCBI Taxonomy" id="1076179"/>
    <lineage>
        <taxon>unclassified sequences</taxon>
        <taxon>metagenomes</taxon>
        <taxon>ecological metagenomes</taxon>
    </lineage>
</organism>
<dbReference type="EMBL" id="VSSQ01112242">
    <property type="protein sequence ID" value="MPN49217.1"/>
    <property type="molecule type" value="Genomic_DNA"/>
</dbReference>